<dbReference type="Proteomes" id="UP001345013">
    <property type="component" value="Unassembled WGS sequence"/>
</dbReference>
<feature type="compositionally biased region" description="Low complexity" evidence="1">
    <location>
        <begin position="205"/>
        <end position="221"/>
    </location>
</feature>
<feature type="compositionally biased region" description="Basic residues" evidence="1">
    <location>
        <begin position="617"/>
        <end position="626"/>
    </location>
</feature>
<evidence type="ECO:0000313" key="2">
    <source>
        <dbReference type="EMBL" id="KAK5086083.1"/>
    </source>
</evidence>
<feature type="compositionally biased region" description="Low complexity" evidence="1">
    <location>
        <begin position="552"/>
        <end position="562"/>
    </location>
</feature>
<dbReference type="EMBL" id="JAVRRG010000101">
    <property type="protein sequence ID" value="KAK5086083.1"/>
    <property type="molecule type" value="Genomic_DNA"/>
</dbReference>
<feature type="region of interest" description="Disordered" evidence="1">
    <location>
        <begin position="603"/>
        <end position="626"/>
    </location>
</feature>
<gene>
    <name evidence="2" type="ORF">LTR24_007088</name>
</gene>
<evidence type="ECO:0000256" key="1">
    <source>
        <dbReference type="SAM" id="MobiDB-lite"/>
    </source>
</evidence>
<accession>A0ABR0K441</accession>
<comment type="caution">
    <text evidence="2">The sequence shown here is derived from an EMBL/GenBank/DDBJ whole genome shotgun (WGS) entry which is preliminary data.</text>
</comment>
<feature type="compositionally biased region" description="Polar residues" evidence="1">
    <location>
        <begin position="319"/>
        <end position="330"/>
    </location>
</feature>
<feature type="compositionally biased region" description="Basic and acidic residues" evidence="1">
    <location>
        <begin position="492"/>
        <end position="514"/>
    </location>
</feature>
<feature type="region of interest" description="Disordered" evidence="1">
    <location>
        <begin position="131"/>
        <end position="527"/>
    </location>
</feature>
<proteinExistence type="predicted"/>
<feature type="compositionally biased region" description="Polar residues" evidence="1">
    <location>
        <begin position="34"/>
        <end position="53"/>
    </location>
</feature>
<feature type="compositionally biased region" description="Basic and acidic residues" evidence="1">
    <location>
        <begin position="419"/>
        <end position="431"/>
    </location>
</feature>
<feature type="region of interest" description="Disordered" evidence="1">
    <location>
        <begin position="34"/>
        <end position="103"/>
    </location>
</feature>
<sequence length="626" mass="68686">MPGKYSHSVVLADFSSRGVITLPDEQHIKYINASPQQQNASASKSRGRSTQPAQAAYRPGSIPRQGWDARTSDRPHPSLTTHTAPSRTRVNLPVDTNNIEARPKRVSQAYEQLPRGTPSIIVCGQAESKTAFERRQSQRHATQLEGADSEPAQSAPASEPKRASSYLSPEEGLLHPAFRASQSNSSMREDAVKTRQRQQSPRLRSGATSSSETLAASSTCSVIADPPEPLGKGASASIHNISNVATESSHTDTSSHSNGRVTPPVWRCATTPEDKTRRAKQEQILRDQARKDEREVTPEFWKYAITPEDETRRAKQGQILRSQAQEQRLQVGSEGAPRPSSKESKLSRSTQVWDPQPDILQEPDSDGFSPQCDVLEEPDFDGFTDQEEPAASYFDLPKRAVIHSKRSSHDSTLIIQRPETQEGLKSEEQKSHALPAALSRASSTRTADRSTPSRATASSTVASSQAWRSNTPASSVSIPNIYVQSSENTASPRKDARASTEKPWRLPDIQEDHGFSPSIFGDREGSNNLPTLQDFVAEKSIGQISNGKKVAANDAASERSAALPPPITRFRDDEHEFNSNMAKLYGEGGDYGMSKKGSHTIGRSAMEKEKQGFFSKFRSRSQPPRK</sequence>
<feature type="region of interest" description="Disordered" evidence="1">
    <location>
        <begin position="550"/>
        <end position="575"/>
    </location>
</feature>
<feature type="compositionally biased region" description="Basic and acidic residues" evidence="1">
    <location>
        <begin position="272"/>
        <end position="297"/>
    </location>
</feature>
<reference evidence="2 3" key="1">
    <citation type="submission" date="2023-08" db="EMBL/GenBank/DDBJ databases">
        <title>Black Yeasts Isolated from many extreme environments.</title>
        <authorList>
            <person name="Coleine C."/>
            <person name="Stajich J.E."/>
            <person name="Selbmann L."/>
        </authorList>
    </citation>
    <scope>NUCLEOTIDE SEQUENCE [LARGE SCALE GENOMIC DNA]</scope>
    <source>
        <strain evidence="2 3">CCFEE 5885</strain>
    </source>
</reference>
<feature type="compositionally biased region" description="Low complexity" evidence="1">
    <location>
        <begin position="433"/>
        <end position="466"/>
    </location>
</feature>
<keyword evidence="3" id="KW-1185">Reference proteome</keyword>
<evidence type="ECO:0000313" key="3">
    <source>
        <dbReference type="Proteomes" id="UP001345013"/>
    </source>
</evidence>
<organism evidence="2 3">
    <name type="scientific">Lithohypha guttulata</name>
    <dbReference type="NCBI Taxonomy" id="1690604"/>
    <lineage>
        <taxon>Eukaryota</taxon>
        <taxon>Fungi</taxon>
        <taxon>Dikarya</taxon>
        <taxon>Ascomycota</taxon>
        <taxon>Pezizomycotina</taxon>
        <taxon>Eurotiomycetes</taxon>
        <taxon>Chaetothyriomycetidae</taxon>
        <taxon>Chaetothyriales</taxon>
        <taxon>Trichomeriaceae</taxon>
        <taxon>Lithohypha</taxon>
    </lineage>
</organism>
<feature type="compositionally biased region" description="Acidic residues" evidence="1">
    <location>
        <begin position="374"/>
        <end position="388"/>
    </location>
</feature>
<feature type="compositionally biased region" description="Polar residues" evidence="1">
    <location>
        <begin position="78"/>
        <end position="99"/>
    </location>
</feature>
<protein>
    <submittedName>
        <fullName evidence="2">Uncharacterized protein</fullName>
    </submittedName>
</protein>
<feature type="compositionally biased region" description="Polar residues" evidence="1">
    <location>
        <begin position="237"/>
        <end position="247"/>
    </location>
</feature>
<feature type="compositionally biased region" description="Polar residues" evidence="1">
    <location>
        <begin position="467"/>
        <end position="491"/>
    </location>
</feature>
<name>A0ABR0K441_9EURO</name>